<evidence type="ECO:0000256" key="3">
    <source>
        <dbReference type="ARBA" id="ARBA00022543"/>
    </source>
</evidence>
<evidence type="ECO:0000256" key="10">
    <source>
        <dbReference type="ARBA" id="ARBA00023170"/>
    </source>
</evidence>
<evidence type="ECO:0000256" key="7">
    <source>
        <dbReference type="ARBA" id="ARBA00022989"/>
    </source>
</evidence>
<evidence type="ECO:0000256" key="12">
    <source>
        <dbReference type="SAM" id="Phobius"/>
    </source>
</evidence>
<evidence type="ECO:0000256" key="2">
    <source>
        <dbReference type="ARBA" id="ARBA00008130"/>
    </source>
</evidence>
<keyword evidence="3" id="KW-0600">Photoreceptor protein</keyword>
<keyword evidence="10" id="KW-0675">Receptor</keyword>
<proteinExistence type="inferred from homology"/>
<dbReference type="PANTHER" id="PTHR28286">
    <property type="match status" value="1"/>
</dbReference>
<dbReference type="SUPFAM" id="SSF81321">
    <property type="entry name" value="Family A G protein-coupled receptor-like"/>
    <property type="match status" value="1"/>
</dbReference>
<dbReference type="SMART" id="SM01021">
    <property type="entry name" value="Bac_rhodopsin"/>
    <property type="match status" value="1"/>
</dbReference>
<evidence type="ECO:0008006" key="15">
    <source>
        <dbReference type="Google" id="ProtNLM"/>
    </source>
</evidence>
<feature type="transmembrane region" description="Helical" evidence="12">
    <location>
        <begin position="73"/>
        <end position="94"/>
    </location>
</feature>
<accession>A0A830HRR5</accession>
<evidence type="ECO:0000256" key="6">
    <source>
        <dbReference type="ARBA" id="ARBA00022925"/>
    </source>
</evidence>
<feature type="transmembrane region" description="Helical" evidence="12">
    <location>
        <begin position="147"/>
        <end position="166"/>
    </location>
</feature>
<comment type="caution">
    <text evidence="13">The sequence shown here is derived from an EMBL/GenBank/DDBJ whole genome shotgun (WGS) entry which is preliminary data.</text>
</comment>
<keyword evidence="6" id="KW-0681">Retinal protein</keyword>
<keyword evidence="4" id="KW-0716">Sensory transduction</keyword>
<gene>
    <name evidence="13" type="ORF">PPROV_000813000</name>
</gene>
<evidence type="ECO:0000313" key="14">
    <source>
        <dbReference type="Proteomes" id="UP000660262"/>
    </source>
</evidence>
<dbReference type="Pfam" id="PF01036">
    <property type="entry name" value="Bac_rhodopsin"/>
    <property type="match status" value="1"/>
</dbReference>
<organism evidence="13 14">
    <name type="scientific">Pycnococcus provasolii</name>
    <dbReference type="NCBI Taxonomy" id="41880"/>
    <lineage>
        <taxon>Eukaryota</taxon>
        <taxon>Viridiplantae</taxon>
        <taxon>Chlorophyta</taxon>
        <taxon>Pseudoscourfieldiophyceae</taxon>
        <taxon>Pseudoscourfieldiales</taxon>
        <taxon>Pycnococcaceae</taxon>
        <taxon>Pycnococcus</taxon>
    </lineage>
</organism>
<evidence type="ECO:0000313" key="13">
    <source>
        <dbReference type="EMBL" id="GHP09395.1"/>
    </source>
</evidence>
<dbReference type="GO" id="GO:0007602">
    <property type="term" value="P:phototransduction"/>
    <property type="evidence" value="ECO:0007669"/>
    <property type="project" value="UniProtKB-KW"/>
</dbReference>
<evidence type="ECO:0000256" key="11">
    <source>
        <dbReference type="SAM" id="MobiDB-lite"/>
    </source>
</evidence>
<evidence type="ECO:0000256" key="4">
    <source>
        <dbReference type="ARBA" id="ARBA00022606"/>
    </source>
</evidence>
<name>A0A830HRR5_9CHLO</name>
<comment type="subcellular location">
    <subcellularLocation>
        <location evidence="1">Membrane</location>
        <topology evidence="1">Multi-pass membrane protein</topology>
    </subcellularLocation>
</comment>
<keyword evidence="8" id="KW-0157">Chromophore</keyword>
<feature type="compositionally biased region" description="Low complexity" evidence="11">
    <location>
        <begin position="422"/>
        <end position="437"/>
    </location>
</feature>
<protein>
    <recommendedName>
        <fullName evidence="15">Transmembrane protein</fullName>
    </recommendedName>
</protein>
<dbReference type="GO" id="GO:0005886">
    <property type="term" value="C:plasma membrane"/>
    <property type="evidence" value="ECO:0007669"/>
    <property type="project" value="TreeGrafter"/>
</dbReference>
<dbReference type="Gene3D" id="1.20.1070.10">
    <property type="entry name" value="Rhodopsin 7-helix transmembrane proteins"/>
    <property type="match status" value="1"/>
</dbReference>
<feature type="transmembrane region" description="Helical" evidence="12">
    <location>
        <begin position="43"/>
        <end position="61"/>
    </location>
</feature>
<evidence type="ECO:0000256" key="1">
    <source>
        <dbReference type="ARBA" id="ARBA00004141"/>
    </source>
</evidence>
<feature type="region of interest" description="Disordered" evidence="11">
    <location>
        <begin position="422"/>
        <end position="453"/>
    </location>
</feature>
<dbReference type="GO" id="GO:0009881">
    <property type="term" value="F:photoreceptor activity"/>
    <property type="evidence" value="ECO:0007669"/>
    <property type="project" value="UniProtKB-KW"/>
</dbReference>
<evidence type="ECO:0000256" key="8">
    <source>
        <dbReference type="ARBA" id="ARBA00022991"/>
    </source>
</evidence>
<dbReference type="OrthoDB" id="536545at2759"/>
<evidence type="ECO:0000256" key="5">
    <source>
        <dbReference type="ARBA" id="ARBA00022692"/>
    </source>
</evidence>
<dbReference type="AlphaFoldDB" id="A0A830HRR5"/>
<keyword evidence="7 12" id="KW-1133">Transmembrane helix</keyword>
<keyword evidence="9 12" id="KW-0472">Membrane</keyword>
<dbReference type="PRINTS" id="PR00251">
    <property type="entry name" value="BACTRLOPSIN"/>
</dbReference>
<reference evidence="13" key="1">
    <citation type="submission" date="2020-10" db="EMBL/GenBank/DDBJ databases">
        <title>Unveiling of a novel bifunctional photoreceptor, Dualchrome1, isolated from a cosmopolitan green alga.</title>
        <authorList>
            <person name="Suzuki S."/>
            <person name="Kawachi M."/>
        </authorList>
    </citation>
    <scope>NUCLEOTIDE SEQUENCE</scope>
    <source>
        <strain evidence="13">NIES 2893</strain>
    </source>
</reference>
<feature type="transmembrane region" description="Helical" evidence="12">
    <location>
        <begin position="172"/>
        <end position="193"/>
    </location>
</feature>
<comment type="similarity">
    <text evidence="2">Belongs to the archaeal/bacterial/fungal opsin family.</text>
</comment>
<sequence>MLSEIGGGGDSAFFRGGRALLGGAASQGPETHPFTSLTDHADAFSSVNVVVCFSLLAYYIYEWLVNKSCGWEVVYICFVDGIIYLLEIVCHGVQPVNIVLMFGESAQSVEWLRYAGWLVTTPVLLLHVNDLASIGMKNQKDLNREHVMFMCNQLTLVIGMTGSFVSNGYWQAAFFSCSFCFFCVQNYSAFLIYGEVMRTYPTSAVNYLKGMAIIYFGFWHLYPLLWALGPEAAGFLTPNGSRVLHALSDLFAKNLWGYLAFYVREKLLPREAERRGMKGGEFLLHGKIDDLTARLARAQRSGASDPDMTPLRKELIDFLESGSHLRFNSFTAKGGSFSKNGSFSSDGREMESFTAFPGGLKGESQSNSLNLAGSSFERLRETIMQSAMSEDAKRDLESSIDMVRTAQQPDVAVAVQVVEPSQPFSAPASPPASSAPATRDITPSHSLRGSFDFSDDKHNPLAITAASIQARANAAVDRYEVNTNYSKDLSSSMLFDKQ</sequence>
<keyword evidence="5 12" id="KW-0812">Transmembrane</keyword>
<evidence type="ECO:0000256" key="9">
    <source>
        <dbReference type="ARBA" id="ARBA00023136"/>
    </source>
</evidence>
<feature type="transmembrane region" description="Helical" evidence="12">
    <location>
        <begin position="114"/>
        <end position="135"/>
    </location>
</feature>
<dbReference type="EMBL" id="BNJQ01000024">
    <property type="protein sequence ID" value="GHP09395.1"/>
    <property type="molecule type" value="Genomic_DNA"/>
</dbReference>
<dbReference type="Proteomes" id="UP000660262">
    <property type="component" value="Unassembled WGS sequence"/>
</dbReference>
<dbReference type="InterPro" id="IPR001425">
    <property type="entry name" value="Arc/bac/fun_rhodopsins"/>
</dbReference>
<dbReference type="PANTHER" id="PTHR28286:SF2">
    <property type="entry name" value="BACTERIORHODOPSIN _OPSIN, NOPA (EUROFUNG)"/>
    <property type="match status" value="1"/>
</dbReference>
<keyword evidence="14" id="KW-1185">Reference proteome</keyword>
<feature type="transmembrane region" description="Helical" evidence="12">
    <location>
        <begin position="205"/>
        <end position="222"/>
    </location>
</feature>